<name>A0A8H3L0D2_9GLOM</name>
<accession>A0A8H3L0D2</accession>
<evidence type="ECO:0000313" key="1">
    <source>
        <dbReference type="EMBL" id="GES76622.1"/>
    </source>
</evidence>
<proteinExistence type="predicted"/>
<gene>
    <name evidence="1" type="ORF">RCL2_000402300</name>
</gene>
<evidence type="ECO:0000313" key="2">
    <source>
        <dbReference type="Proteomes" id="UP000615446"/>
    </source>
</evidence>
<organism evidence="1 2">
    <name type="scientific">Rhizophagus clarus</name>
    <dbReference type="NCBI Taxonomy" id="94130"/>
    <lineage>
        <taxon>Eukaryota</taxon>
        <taxon>Fungi</taxon>
        <taxon>Fungi incertae sedis</taxon>
        <taxon>Mucoromycota</taxon>
        <taxon>Glomeromycotina</taxon>
        <taxon>Glomeromycetes</taxon>
        <taxon>Glomerales</taxon>
        <taxon>Glomeraceae</taxon>
        <taxon>Rhizophagus</taxon>
    </lineage>
</organism>
<dbReference type="AlphaFoldDB" id="A0A8H3L0D2"/>
<sequence length="296" mass="33937">MWLEREQNLSGRIPEESNQFANQVQALPSINPVSYSLPQVTPVSQPAFTKDDMQKAIQEALAQQKTKNQALSEEGMRDYHISEYLKNLGFLSKEEIDCDYPVKPFQRPRPQRNDNSSRIDRMEEGLNETRESVNQLTEEFQKLNICKPVARSNFNRSYFTPIKPINPQYAFPDSNNGEDNNWWTGYEPEDTKYEASEKKIDNASEFDGFNLATAEAFGWKVDKPSKFLVKSNFEYISEALGWYKDVAITLRDEKGKPIVTIIGNYACIDNGEPKPMLWLGVTGIRKVKDISDPTNN</sequence>
<dbReference type="Proteomes" id="UP000615446">
    <property type="component" value="Unassembled WGS sequence"/>
</dbReference>
<comment type="caution">
    <text evidence="1">The sequence shown here is derived from an EMBL/GenBank/DDBJ whole genome shotgun (WGS) entry which is preliminary data.</text>
</comment>
<reference evidence="1" key="1">
    <citation type="submission" date="2019-10" db="EMBL/GenBank/DDBJ databases">
        <title>Conservation and host-specific expression of non-tandemly repeated heterogenous ribosome RNA gene in arbuscular mycorrhizal fungi.</title>
        <authorList>
            <person name="Maeda T."/>
            <person name="Kobayashi Y."/>
            <person name="Nakagawa T."/>
            <person name="Ezawa T."/>
            <person name="Yamaguchi K."/>
            <person name="Bino T."/>
            <person name="Nishimoto Y."/>
            <person name="Shigenobu S."/>
            <person name="Kawaguchi M."/>
        </authorList>
    </citation>
    <scope>NUCLEOTIDE SEQUENCE</scope>
    <source>
        <strain evidence="1">HR1</strain>
    </source>
</reference>
<dbReference type="EMBL" id="BLAL01000025">
    <property type="protein sequence ID" value="GES76622.1"/>
    <property type="molecule type" value="Genomic_DNA"/>
</dbReference>
<protein>
    <submittedName>
        <fullName evidence="1">Uncharacterized protein</fullName>
    </submittedName>
</protein>